<dbReference type="Gene3D" id="3.30.450.40">
    <property type="match status" value="1"/>
</dbReference>
<dbReference type="SMART" id="SM00267">
    <property type="entry name" value="GGDEF"/>
    <property type="match status" value="1"/>
</dbReference>
<proteinExistence type="predicted"/>
<dbReference type="InterPro" id="IPR043128">
    <property type="entry name" value="Rev_trsase/Diguanyl_cyclase"/>
</dbReference>
<sequence length="620" mass="68682">EEQSFERLKEETSSLAEDVHDQMVDNCDQLEIIASLIARTDDLTSPEIRQTLASYSDIGTIDHLELLLPDNSFVTAHGDQVDASEQMSFAEVSVQGAHISSRETDVVAPDEYVVRNWVPIMRDGETVAMLCGVIVLGTMPDALAERPYGGNAAIYLIEASTGDFLVDTWHPGQTGNIWQLGTREMAPGYDSAQLQQGLTEGRSGYVVFKSASIGEQLYFCFQPCGVNDWQLALSVPESVVFSRVDAIRGTLNIFLVFETVCLVAYFFWVLHYVRRETGVKQRQLDTINYIYEIEKLLFGAHESRESLATALERISQMTSAEHVCLCLVEDGRPSAFFARDRKGFHTFDPDDPLSGDSSSRGVSPSALSDEQKAAARLASLFESGCRTVEALDQGELAQLLPSGMAVRTQSLAAVPVEESDGALAGILVVRNARNVADELSLLQNVEPSFAMFCRNLRTYRTIKERGEVDAMTGMLNRNRFEADLPRWTSRCEKSLACVYVDANGLHELNNEQGHQAGDSMLRAVARAIREMFGREGAYRIGGDEFVAIVSDMSSEEVEQHVRGLEEVLVEEGISVSTGMACQSVPVDTERLVGDAEGLMYQAKRAYYEQADHDRRRRRDA</sequence>
<feature type="non-terminal residue" evidence="3">
    <location>
        <position position="1"/>
    </location>
</feature>
<dbReference type="PANTHER" id="PTHR45138:SF9">
    <property type="entry name" value="DIGUANYLATE CYCLASE DGCM-RELATED"/>
    <property type="match status" value="1"/>
</dbReference>
<name>A0A9D1D3M5_9ACTN</name>
<feature type="domain" description="GGDEF" evidence="2">
    <location>
        <begin position="493"/>
        <end position="620"/>
    </location>
</feature>
<feature type="transmembrane region" description="Helical" evidence="1">
    <location>
        <begin position="251"/>
        <end position="273"/>
    </location>
</feature>
<dbReference type="Gene3D" id="3.30.450.20">
    <property type="entry name" value="PAS domain"/>
    <property type="match status" value="1"/>
</dbReference>
<keyword evidence="1" id="KW-1133">Transmembrane helix</keyword>
<dbReference type="SUPFAM" id="SSF55073">
    <property type="entry name" value="Nucleotide cyclase"/>
    <property type="match status" value="1"/>
</dbReference>
<gene>
    <name evidence="3" type="ORF">IAA69_08740</name>
</gene>
<reference evidence="3" key="1">
    <citation type="submission" date="2020-10" db="EMBL/GenBank/DDBJ databases">
        <authorList>
            <person name="Gilroy R."/>
        </authorList>
    </citation>
    <scope>NUCLEOTIDE SEQUENCE</scope>
    <source>
        <strain evidence="3">ChiGjej1B1-2707</strain>
    </source>
</reference>
<dbReference type="GO" id="GO:0052621">
    <property type="term" value="F:diguanylate cyclase activity"/>
    <property type="evidence" value="ECO:0007669"/>
    <property type="project" value="TreeGrafter"/>
</dbReference>
<dbReference type="CDD" id="cd01949">
    <property type="entry name" value="GGDEF"/>
    <property type="match status" value="1"/>
</dbReference>
<dbReference type="EMBL" id="DVGB01000107">
    <property type="protein sequence ID" value="HIR02329.1"/>
    <property type="molecule type" value="Genomic_DNA"/>
</dbReference>
<dbReference type="Pfam" id="PF00990">
    <property type="entry name" value="GGDEF"/>
    <property type="match status" value="1"/>
</dbReference>
<protein>
    <submittedName>
        <fullName evidence="3">Diguanylate cyclase</fullName>
    </submittedName>
</protein>
<dbReference type="Proteomes" id="UP000824261">
    <property type="component" value="Unassembled WGS sequence"/>
</dbReference>
<dbReference type="PROSITE" id="PS50887">
    <property type="entry name" value="GGDEF"/>
    <property type="match status" value="1"/>
</dbReference>
<keyword evidence="1" id="KW-0472">Membrane</keyword>
<dbReference type="SUPFAM" id="SSF55781">
    <property type="entry name" value="GAF domain-like"/>
    <property type="match status" value="1"/>
</dbReference>
<comment type="caution">
    <text evidence="3">The sequence shown here is derived from an EMBL/GenBank/DDBJ whole genome shotgun (WGS) entry which is preliminary data.</text>
</comment>
<dbReference type="PANTHER" id="PTHR45138">
    <property type="entry name" value="REGULATORY COMPONENTS OF SENSORY TRANSDUCTION SYSTEM"/>
    <property type="match status" value="1"/>
</dbReference>
<evidence type="ECO:0000256" key="1">
    <source>
        <dbReference type="SAM" id="Phobius"/>
    </source>
</evidence>
<evidence type="ECO:0000313" key="3">
    <source>
        <dbReference type="EMBL" id="HIR02329.1"/>
    </source>
</evidence>
<organism evidence="3 4">
    <name type="scientific">Candidatus Aveggerthella stercoripullorum</name>
    <dbReference type="NCBI Taxonomy" id="2840688"/>
    <lineage>
        <taxon>Bacteria</taxon>
        <taxon>Bacillati</taxon>
        <taxon>Actinomycetota</taxon>
        <taxon>Coriobacteriia</taxon>
        <taxon>Eggerthellales</taxon>
        <taxon>Eggerthellaceae</taxon>
        <taxon>Eggerthellaceae incertae sedis</taxon>
        <taxon>Candidatus Aveggerthella</taxon>
    </lineage>
</organism>
<evidence type="ECO:0000313" key="4">
    <source>
        <dbReference type="Proteomes" id="UP000824261"/>
    </source>
</evidence>
<reference evidence="3" key="2">
    <citation type="journal article" date="2021" name="PeerJ">
        <title>Extensive microbial diversity within the chicken gut microbiome revealed by metagenomics and culture.</title>
        <authorList>
            <person name="Gilroy R."/>
            <person name="Ravi A."/>
            <person name="Getino M."/>
            <person name="Pursley I."/>
            <person name="Horton D.L."/>
            <person name="Alikhan N.F."/>
            <person name="Baker D."/>
            <person name="Gharbi K."/>
            <person name="Hall N."/>
            <person name="Watson M."/>
            <person name="Adriaenssens E.M."/>
            <person name="Foster-Nyarko E."/>
            <person name="Jarju S."/>
            <person name="Secka A."/>
            <person name="Antonio M."/>
            <person name="Oren A."/>
            <person name="Chaudhuri R.R."/>
            <person name="La Ragione R."/>
            <person name="Hildebrand F."/>
            <person name="Pallen M.J."/>
        </authorList>
    </citation>
    <scope>NUCLEOTIDE SEQUENCE</scope>
    <source>
        <strain evidence="3">ChiGjej1B1-2707</strain>
    </source>
</reference>
<dbReference type="InterPro" id="IPR029787">
    <property type="entry name" value="Nucleotide_cyclase"/>
</dbReference>
<dbReference type="AlphaFoldDB" id="A0A9D1D3M5"/>
<dbReference type="NCBIfam" id="TIGR00254">
    <property type="entry name" value="GGDEF"/>
    <property type="match status" value="1"/>
</dbReference>
<dbReference type="InterPro" id="IPR000160">
    <property type="entry name" value="GGDEF_dom"/>
</dbReference>
<keyword evidence="1" id="KW-0812">Transmembrane</keyword>
<accession>A0A9D1D3M5</accession>
<evidence type="ECO:0000259" key="2">
    <source>
        <dbReference type="PROSITE" id="PS50887"/>
    </source>
</evidence>
<dbReference type="InterPro" id="IPR029016">
    <property type="entry name" value="GAF-like_dom_sf"/>
</dbReference>
<dbReference type="Gene3D" id="3.30.70.270">
    <property type="match status" value="1"/>
</dbReference>
<dbReference type="InterPro" id="IPR050469">
    <property type="entry name" value="Diguanylate_Cyclase"/>
</dbReference>